<evidence type="ECO:0000313" key="11">
    <source>
        <dbReference type="Proteomes" id="UP000277811"/>
    </source>
</evidence>
<dbReference type="PANTHER" id="PTHR34308">
    <property type="entry name" value="COBALAMIN BIOSYNTHESIS PROTEIN CBIB"/>
    <property type="match status" value="1"/>
</dbReference>
<evidence type="ECO:0000313" key="10">
    <source>
        <dbReference type="EMBL" id="VBB06830.1"/>
    </source>
</evidence>
<feature type="transmembrane region" description="Helical" evidence="9">
    <location>
        <begin position="296"/>
        <end position="315"/>
    </location>
</feature>
<dbReference type="GO" id="GO:0015420">
    <property type="term" value="F:ABC-type vitamin B12 transporter activity"/>
    <property type="evidence" value="ECO:0007669"/>
    <property type="project" value="UniProtKB-UniRule"/>
</dbReference>
<dbReference type="UniPathway" id="UPA00148"/>
<dbReference type="GO" id="GO:0009236">
    <property type="term" value="P:cobalamin biosynthetic process"/>
    <property type="evidence" value="ECO:0007669"/>
    <property type="project" value="UniProtKB-UniRule"/>
</dbReference>
<evidence type="ECO:0000256" key="4">
    <source>
        <dbReference type="ARBA" id="ARBA00022475"/>
    </source>
</evidence>
<keyword evidence="5 9" id="KW-0169">Cobalamin biosynthesis</keyword>
<keyword evidence="7 9" id="KW-1133">Transmembrane helix</keyword>
<keyword evidence="11" id="KW-1185">Reference proteome</keyword>
<dbReference type="GO" id="GO:0048472">
    <property type="term" value="F:threonine-phosphate decarboxylase activity"/>
    <property type="evidence" value="ECO:0007669"/>
    <property type="project" value="InterPro"/>
</dbReference>
<accession>A0A498R7C9</accession>
<evidence type="ECO:0000256" key="9">
    <source>
        <dbReference type="HAMAP-Rule" id="MF_00024"/>
    </source>
</evidence>
<comment type="pathway">
    <text evidence="2 9">Cofactor biosynthesis; adenosylcobalamin biosynthesis.</text>
</comment>
<feature type="transmembrane region" description="Helical" evidence="9">
    <location>
        <begin position="160"/>
        <end position="177"/>
    </location>
</feature>
<dbReference type="EMBL" id="UPPP01000068">
    <property type="protein sequence ID" value="VBB06830.1"/>
    <property type="molecule type" value="Genomic_DNA"/>
</dbReference>
<protein>
    <recommendedName>
        <fullName evidence="9">Cobalamin biosynthesis protein CobD</fullName>
    </recommendedName>
</protein>
<feature type="transmembrane region" description="Helical" evidence="9">
    <location>
        <begin position="79"/>
        <end position="96"/>
    </location>
</feature>
<name>A0A498R7C9_9FIRM</name>
<dbReference type="Proteomes" id="UP000277811">
    <property type="component" value="Unassembled WGS sequence"/>
</dbReference>
<proteinExistence type="inferred from homology"/>
<dbReference type="HAMAP" id="MF_00024">
    <property type="entry name" value="CobD_CbiB"/>
    <property type="match status" value="1"/>
</dbReference>
<evidence type="ECO:0000256" key="6">
    <source>
        <dbReference type="ARBA" id="ARBA00022692"/>
    </source>
</evidence>
<gene>
    <name evidence="9" type="primary">cobD</name>
    <name evidence="10" type="ORF">LUCI_2067</name>
</gene>
<keyword evidence="4 9" id="KW-1003">Cell membrane</keyword>
<comment type="similarity">
    <text evidence="3 9">Belongs to the CobD/CbiB family.</text>
</comment>
<keyword evidence="8 9" id="KW-0472">Membrane</keyword>
<dbReference type="InterPro" id="IPR004485">
    <property type="entry name" value="Cobalamin_biosynth_CobD/CbiB"/>
</dbReference>
<dbReference type="NCBIfam" id="TIGR00380">
    <property type="entry name" value="cobal_cbiB"/>
    <property type="match status" value="1"/>
</dbReference>
<evidence type="ECO:0000256" key="7">
    <source>
        <dbReference type="ARBA" id="ARBA00022989"/>
    </source>
</evidence>
<evidence type="ECO:0000256" key="2">
    <source>
        <dbReference type="ARBA" id="ARBA00004953"/>
    </source>
</evidence>
<dbReference type="GO" id="GO:0005886">
    <property type="term" value="C:plasma membrane"/>
    <property type="evidence" value="ECO:0007669"/>
    <property type="project" value="UniProtKB-SubCell"/>
</dbReference>
<reference evidence="10 11" key="1">
    <citation type="submission" date="2018-06" db="EMBL/GenBank/DDBJ databases">
        <authorList>
            <person name="Strepis N."/>
        </authorList>
    </citation>
    <scope>NUCLEOTIDE SEQUENCE [LARGE SCALE GENOMIC DNA]</scope>
    <source>
        <strain evidence="10">LUCI</strain>
    </source>
</reference>
<organism evidence="10 11">
    <name type="scientific">Lucifera butyrica</name>
    <dbReference type="NCBI Taxonomy" id="1351585"/>
    <lineage>
        <taxon>Bacteria</taxon>
        <taxon>Bacillati</taxon>
        <taxon>Bacillota</taxon>
        <taxon>Negativicutes</taxon>
        <taxon>Veillonellales</taxon>
        <taxon>Veillonellaceae</taxon>
        <taxon>Lucifera</taxon>
    </lineage>
</organism>
<dbReference type="AlphaFoldDB" id="A0A498R7C9"/>
<dbReference type="OrthoDB" id="9811967at2"/>
<evidence type="ECO:0000256" key="8">
    <source>
        <dbReference type="ARBA" id="ARBA00023136"/>
    </source>
</evidence>
<evidence type="ECO:0000256" key="3">
    <source>
        <dbReference type="ARBA" id="ARBA00006263"/>
    </source>
</evidence>
<keyword evidence="6 9" id="KW-0812">Transmembrane</keyword>
<dbReference type="Pfam" id="PF03186">
    <property type="entry name" value="CobD_Cbib"/>
    <property type="match status" value="1"/>
</dbReference>
<comment type="function">
    <text evidence="9">Converts cobyric acid to cobinamide by the addition of aminopropanol on the F carboxylic group.</text>
</comment>
<evidence type="ECO:0000256" key="5">
    <source>
        <dbReference type="ARBA" id="ARBA00022573"/>
    </source>
</evidence>
<dbReference type="PANTHER" id="PTHR34308:SF1">
    <property type="entry name" value="COBALAMIN BIOSYNTHESIS PROTEIN CBIB"/>
    <property type="match status" value="1"/>
</dbReference>
<feature type="transmembrane region" description="Helical" evidence="9">
    <location>
        <begin position="204"/>
        <end position="226"/>
    </location>
</feature>
<comment type="subcellular location">
    <subcellularLocation>
        <location evidence="1 9">Cell membrane</location>
        <topology evidence="1 9">Multi-pass membrane protein</topology>
    </subcellularLocation>
</comment>
<evidence type="ECO:0000256" key="1">
    <source>
        <dbReference type="ARBA" id="ARBA00004651"/>
    </source>
</evidence>
<sequence length="318" mass="35010">MEQYFLFTAVLLDGLFGDPRSNWHPVVIIGKLISAWEKKLRRTGNSSRQQQFAGAVLVFIVLTVTYGITWLIMYGLNRLHPAAAFFGGALLLSFAISPRSLAEAGREIRGYLAAGDLEQARFKVGWIVGRDTGHLDVAEVTRATVETVAENIVDGIISPLFYAAIGGVPLAFLYRAVNTLDSMVGYKNEKYFYFGKVAARTDDIFNYVPARLTGMLLVITAFFLGYNTKRCLKTIWRDAPKHPSPNSGIAEAAVAGALGVRLGGLNYYGGVASLRAPMGDKLTELEPGHIEQTVRMMYMTTALFLALTVLGSYWLRHI</sequence>
<feature type="transmembrane region" description="Helical" evidence="9">
    <location>
        <begin position="52"/>
        <end position="73"/>
    </location>
</feature>
<dbReference type="RefSeq" id="WP_122627778.1">
    <property type="nucleotide sequence ID" value="NZ_UPPP01000068.1"/>
</dbReference>